<feature type="modified residue" description="Phosphohistidine" evidence="2">
    <location>
        <position position="49"/>
    </location>
</feature>
<keyword evidence="2" id="KW-0597">Phosphoprotein</keyword>
<evidence type="ECO:0000259" key="3">
    <source>
        <dbReference type="PROSITE" id="PS50894"/>
    </source>
</evidence>
<dbReference type="SMART" id="SM00073">
    <property type="entry name" value="HPT"/>
    <property type="match status" value="1"/>
</dbReference>
<evidence type="ECO:0000313" key="5">
    <source>
        <dbReference type="Proteomes" id="UP000610558"/>
    </source>
</evidence>
<reference evidence="4" key="1">
    <citation type="submission" date="2020-09" db="EMBL/GenBank/DDBJ databases">
        <authorList>
            <person name="Yoon J.-W."/>
        </authorList>
    </citation>
    <scope>NUCLEOTIDE SEQUENCE</scope>
    <source>
        <strain evidence="4">KMU-158</strain>
    </source>
</reference>
<dbReference type="InterPro" id="IPR051315">
    <property type="entry name" value="Bact_Chemotaxis_CheA"/>
</dbReference>
<evidence type="ECO:0000256" key="1">
    <source>
        <dbReference type="ARBA" id="ARBA00023012"/>
    </source>
</evidence>
<dbReference type="AlphaFoldDB" id="A0A927GWK1"/>
<dbReference type="PROSITE" id="PS50894">
    <property type="entry name" value="HPT"/>
    <property type="match status" value="1"/>
</dbReference>
<dbReference type="InterPro" id="IPR036641">
    <property type="entry name" value="HPT_dom_sf"/>
</dbReference>
<evidence type="ECO:0000256" key="2">
    <source>
        <dbReference type="PROSITE-ProRule" id="PRU00110"/>
    </source>
</evidence>
<dbReference type="InterPro" id="IPR008207">
    <property type="entry name" value="Sig_transdc_His_kin_Hpt_dom"/>
</dbReference>
<dbReference type="RefSeq" id="WP_190764435.1">
    <property type="nucleotide sequence ID" value="NZ_JACXLD010000004.1"/>
</dbReference>
<organism evidence="4 5">
    <name type="scientific">Spongiibacter pelagi</name>
    <dbReference type="NCBI Taxonomy" id="2760804"/>
    <lineage>
        <taxon>Bacteria</taxon>
        <taxon>Pseudomonadati</taxon>
        <taxon>Pseudomonadota</taxon>
        <taxon>Gammaproteobacteria</taxon>
        <taxon>Cellvibrionales</taxon>
        <taxon>Spongiibacteraceae</taxon>
        <taxon>Spongiibacter</taxon>
    </lineage>
</organism>
<feature type="domain" description="HPt" evidence="3">
    <location>
        <begin position="2"/>
        <end position="106"/>
    </location>
</feature>
<dbReference type="EMBL" id="JACXLD010000004">
    <property type="protein sequence ID" value="MBD2859022.1"/>
    <property type="molecule type" value="Genomic_DNA"/>
</dbReference>
<dbReference type="PANTHER" id="PTHR43395">
    <property type="entry name" value="SENSOR HISTIDINE KINASE CHEA"/>
    <property type="match status" value="1"/>
</dbReference>
<name>A0A927GWK1_9GAMM</name>
<sequence length="279" mass="30703">MQQSDQESILSIFLAEAGEIVQRLFVQLEELHYGYDGQRILDDIHRGFHTIYGGAAVLGLEPLKDCAHLTDRVMERLRTRRLSLSPSRVSLIMGATSAIEAMLTRLAEQQPLYPIADDLHERLRRAAGLADSMEAASEVAIAEAAIIDANRGELQQHSRLDNTRLGLFLSATPSIQTSIQASTPSMSSHSEPVEVRPSEQPSLVSDIALAEQPAPVSTAEINAETANADCIGELIQELAWVRKRLQAVQAGNDPEALQRALLHFELVASEIENWWQAKP</sequence>
<comment type="caution">
    <text evidence="4">The sequence shown here is derived from an EMBL/GenBank/DDBJ whole genome shotgun (WGS) entry which is preliminary data.</text>
</comment>
<protein>
    <submittedName>
        <fullName evidence="4">Hpt domain-containing protein</fullName>
    </submittedName>
</protein>
<dbReference type="SUPFAM" id="SSF47226">
    <property type="entry name" value="Histidine-containing phosphotransfer domain, HPT domain"/>
    <property type="match status" value="1"/>
</dbReference>
<evidence type="ECO:0000313" key="4">
    <source>
        <dbReference type="EMBL" id="MBD2859022.1"/>
    </source>
</evidence>
<keyword evidence="5" id="KW-1185">Reference proteome</keyword>
<dbReference type="CDD" id="cd00088">
    <property type="entry name" value="HPT"/>
    <property type="match status" value="1"/>
</dbReference>
<gene>
    <name evidence="4" type="ORF">IB286_08360</name>
</gene>
<proteinExistence type="predicted"/>
<dbReference type="PANTHER" id="PTHR43395:SF1">
    <property type="entry name" value="CHEMOTAXIS PROTEIN CHEA"/>
    <property type="match status" value="1"/>
</dbReference>
<dbReference type="GO" id="GO:0004672">
    <property type="term" value="F:protein kinase activity"/>
    <property type="evidence" value="ECO:0007669"/>
    <property type="project" value="UniProtKB-ARBA"/>
</dbReference>
<dbReference type="Proteomes" id="UP000610558">
    <property type="component" value="Unassembled WGS sequence"/>
</dbReference>
<dbReference type="GO" id="GO:0000160">
    <property type="term" value="P:phosphorelay signal transduction system"/>
    <property type="evidence" value="ECO:0007669"/>
    <property type="project" value="UniProtKB-KW"/>
</dbReference>
<keyword evidence="1" id="KW-0902">Two-component regulatory system</keyword>
<accession>A0A927GWK1</accession>
<dbReference type="Gene3D" id="1.20.120.160">
    <property type="entry name" value="HPT domain"/>
    <property type="match status" value="1"/>
</dbReference>
<dbReference type="Pfam" id="PF01627">
    <property type="entry name" value="Hpt"/>
    <property type="match status" value="1"/>
</dbReference>